<dbReference type="EMBL" id="JPVP01000060">
    <property type="protein sequence ID" value="KGR81810.1"/>
    <property type="molecule type" value="Genomic_DNA"/>
</dbReference>
<gene>
    <name evidence="2" type="ORF">CD32_21015</name>
</gene>
<dbReference type="Gene3D" id="3.40.50.1110">
    <property type="entry name" value="SGNH hydrolase"/>
    <property type="match status" value="1"/>
</dbReference>
<protein>
    <submittedName>
        <fullName evidence="2">Lysophospholipase</fullName>
    </submittedName>
</protein>
<dbReference type="RefSeq" id="WP_036158729.1">
    <property type="nucleotide sequence ID" value="NZ_AVCX01000001.1"/>
</dbReference>
<comment type="caution">
    <text evidence="2">The sequence shown here is derived from an EMBL/GenBank/DDBJ whole genome shotgun (WGS) entry which is preliminary data.</text>
</comment>
<dbReference type="PROSITE" id="PS51257">
    <property type="entry name" value="PROKAR_LIPOPROTEIN"/>
    <property type="match status" value="1"/>
</dbReference>
<dbReference type="PANTHER" id="PTHR30383">
    <property type="entry name" value="THIOESTERASE 1/PROTEASE 1/LYSOPHOSPHOLIPASE L1"/>
    <property type="match status" value="1"/>
</dbReference>
<dbReference type="AlphaFoldDB" id="A0A0A3IEF4"/>
<name>A0A0A3IEF4_9BACI</name>
<dbReference type="PANTHER" id="PTHR30383:SF27">
    <property type="entry name" value="SPORE GERMINATION LIPASE LIPC"/>
    <property type="match status" value="1"/>
</dbReference>
<dbReference type="Proteomes" id="UP000030437">
    <property type="component" value="Unassembled WGS sequence"/>
</dbReference>
<organism evidence="2 3">
    <name type="scientific">Lysinibacillus odysseyi 34hs-1 = NBRC 100172</name>
    <dbReference type="NCBI Taxonomy" id="1220589"/>
    <lineage>
        <taxon>Bacteria</taxon>
        <taxon>Bacillati</taxon>
        <taxon>Bacillota</taxon>
        <taxon>Bacilli</taxon>
        <taxon>Bacillales</taxon>
        <taxon>Bacillaceae</taxon>
        <taxon>Lysinibacillus</taxon>
    </lineage>
</organism>
<proteinExistence type="predicted"/>
<dbReference type="STRING" id="1220589.CD32_21015"/>
<sequence>MWRLLAIVILAAVLTGCNYITIDEGQPANNPPEESAEEQEESIEVYTPEVIAEQLEEEEDKSKLKELMESLFQLDWRSRKETGAEPIQYLALGDSLTRGIGDETGKYGYTKRLAKAIEAWPAVLEVELDNRGKNGRRSDQLLTLIENGHYDEELAEADLVTVTMGGNDVMKIVKKDLFSLKKEMFDKEMVKFEGRYRKIVEEIRKRNSEVPIVLIGFYNPFSIITDEYTPFETIIDEWNMTIAQIASDDQNACFVPTSDLFETNEEMVYHTDFFHPNASGYDRMTARIIQYMKVCDIEEMSAGRIGFEE</sequence>
<dbReference type="InterPro" id="IPR013830">
    <property type="entry name" value="SGNH_hydro"/>
</dbReference>
<dbReference type="OrthoDB" id="252349at2"/>
<evidence type="ECO:0000313" key="3">
    <source>
        <dbReference type="Proteomes" id="UP000030437"/>
    </source>
</evidence>
<feature type="domain" description="SGNH hydrolase-type esterase" evidence="1">
    <location>
        <begin position="91"/>
        <end position="283"/>
    </location>
</feature>
<dbReference type="InterPro" id="IPR051532">
    <property type="entry name" value="Ester_Hydrolysis_Enzymes"/>
</dbReference>
<dbReference type="GO" id="GO:0004622">
    <property type="term" value="F:phosphatidylcholine lysophospholipase activity"/>
    <property type="evidence" value="ECO:0007669"/>
    <property type="project" value="TreeGrafter"/>
</dbReference>
<dbReference type="SUPFAM" id="SSF52266">
    <property type="entry name" value="SGNH hydrolase"/>
    <property type="match status" value="1"/>
</dbReference>
<evidence type="ECO:0000259" key="1">
    <source>
        <dbReference type="Pfam" id="PF13472"/>
    </source>
</evidence>
<accession>A0A0A3IEF4</accession>
<dbReference type="InterPro" id="IPR036514">
    <property type="entry name" value="SGNH_hydro_sf"/>
</dbReference>
<keyword evidence="3" id="KW-1185">Reference proteome</keyword>
<dbReference type="Pfam" id="PF13472">
    <property type="entry name" value="Lipase_GDSL_2"/>
    <property type="match status" value="1"/>
</dbReference>
<reference evidence="2 3" key="1">
    <citation type="submission" date="2014-02" db="EMBL/GenBank/DDBJ databases">
        <title>Draft genome sequence of Lysinibacillus odysseyi NBRC 100172.</title>
        <authorList>
            <person name="Zhang F."/>
            <person name="Wang G."/>
            <person name="Zhang L."/>
        </authorList>
    </citation>
    <scope>NUCLEOTIDE SEQUENCE [LARGE SCALE GENOMIC DNA]</scope>
    <source>
        <strain evidence="2 3">NBRC 100172</strain>
    </source>
</reference>
<dbReference type="eggNOG" id="COG2755">
    <property type="taxonomic scope" value="Bacteria"/>
</dbReference>
<evidence type="ECO:0000313" key="2">
    <source>
        <dbReference type="EMBL" id="KGR81810.1"/>
    </source>
</evidence>